<gene>
    <name evidence="2" type="ORF">HCN56_08680</name>
</gene>
<dbReference type="PROSITE" id="PS50075">
    <property type="entry name" value="CARRIER"/>
    <property type="match status" value="1"/>
</dbReference>
<dbReference type="AlphaFoldDB" id="A0A7X6D051"/>
<dbReference type="NCBIfam" id="NF005480">
    <property type="entry name" value="PRK07081.1"/>
    <property type="match status" value="1"/>
</dbReference>
<accession>A0A7X6D051</accession>
<dbReference type="Pfam" id="PF00550">
    <property type="entry name" value="PP-binding"/>
    <property type="match status" value="1"/>
</dbReference>
<evidence type="ECO:0000259" key="1">
    <source>
        <dbReference type="PROSITE" id="PS50075"/>
    </source>
</evidence>
<reference evidence="2 3" key="1">
    <citation type="submission" date="2020-03" db="EMBL/GenBank/DDBJ databases">
        <title>Draft genome of Streptomyces sp. ventii, isolated from the Axial Seamount in the Pacific Ocean, and resequencing of the two type strains Streptomyces lonarensis strain NCL 716 and Streptomyces bohaiensis strain 11A07.</title>
        <authorList>
            <person name="Loughran R.M."/>
            <person name="Pfannmuller K.M."/>
            <person name="Wasson B.J."/>
            <person name="Deadmond M.C."/>
            <person name="Paddock B.E."/>
            <person name="Koyack M.J."/>
            <person name="Gallegos D.A."/>
            <person name="Mitchell E.A."/>
            <person name="Ushijima B."/>
            <person name="Saw J.H."/>
            <person name="Mcphail K.L."/>
            <person name="Videau P."/>
        </authorList>
    </citation>
    <scope>NUCLEOTIDE SEQUENCE [LARGE SCALE GENOMIC DNA]</scope>
    <source>
        <strain evidence="2 3">NCL716</strain>
    </source>
</reference>
<dbReference type="Gene3D" id="1.10.1200.10">
    <property type="entry name" value="ACP-like"/>
    <property type="match status" value="1"/>
</dbReference>
<dbReference type="InterPro" id="IPR009081">
    <property type="entry name" value="PP-bd_ACP"/>
</dbReference>
<dbReference type="RefSeq" id="WP_167968924.1">
    <property type="nucleotide sequence ID" value="NZ_BHZG01000005.1"/>
</dbReference>
<proteinExistence type="predicted"/>
<comment type="caution">
    <text evidence="2">The sequence shown here is derived from an EMBL/GenBank/DDBJ whole genome shotgun (WGS) entry which is preliminary data.</text>
</comment>
<evidence type="ECO:0000313" key="2">
    <source>
        <dbReference type="EMBL" id="NJQ05644.1"/>
    </source>
</evidence>
<dbReference type="InterPro" id="IPR036736">
    <property type="entry name" value="ACP-like_sf"/>
</dbReference>
<keyword evidence="3" id="KW-1185">Reference proteome</keyword>
<dbReference type="Proteomes" id="UP000578686">
    <property type="component" value="Unassembled WGS sequence"/>
</dbReference>
<evidence type="ECO:0000313" key="3">
    <source>
        <dbReference type="Proteomes" id="UP000578686"/>
    </source>
</evidence>
<feature type="domain" description="Carrier" evidence="1">
    <location>
        <begin position="9"/>
        <end position="87"/>
    </location>
</feature>
<protein>
    <submittedName>
        <fullName evidence="2">Acyl carrier protein</fullName>
    </submittedName>
</protein>
<dbReference type="EMBL" id="JAAVJD010000044">
    <property type="protein sequence ID" value="NJQ05644.1"/>
    <property type="molecule type" value="Genomic_DNA"/>
</dbReference>
<name>A0A7X6D051_9ACTN</name>
<dbReference type="SUPFAM" id="SSF47336">
    <property type="entry name" value="ACP-like"/>
    <property type="match status" value="1"/>
</dbReference>
<organism evidence="2 3">
    <name type="scientific">Streptomyces lonarensis</name>
    <dbReference type="NCBI Taxonomy" id="700599"/>
    <lineage>
        <taxon>Bacteria</taxon>
        <taxon>Bacillati</taxon>
        <taxon>Actinomycetota</taxon>
        <taxon>Actinomycetes</taxon>
        <taxon>Kitasatosporales</taxon>
        <taxon>Streptomycetaceae</taxon>
        <taxon>Streptomyces</taxon>
    </lineage>
</organism>
<sequence length="89" mass="9784">MDDTTATTPGTEDRVRQVLLSVLGDSVDVSLVDTDTDLWSMGLDSLRCVRLMVALEDEFAIEFPDELLTRETFSSVRRMSDAVAGTAAR</sequence>